<name>A0ABD6EPE7_9BILA</name>
<protein>
    <submittedName>
        <fullName evidence="1">Uncharacterized protein</fullName>
    </submittedName>
</protein>
<gene>
    <name evidence="1" type="ORF">AB6A40_006010</name>
</gene>
<dbReference type="EMBL" id="JBGFUD010004033">
    <property type="protein sequence ID" value="MFH4979301.1"/>
    <property type="molecule type" value="Genomic_DNA"/>
</dbReference>
<dbReference type="Proteomes" id="UP001608902">
    <property type="component" value="Unassembled WGS sequence"/>
</dbReference>
<evidence type="ECO:0000313" key="2">
    <source>
        <dbReference type="Proteomes" id="UP001608902"/>
    </source>
</evidence>
<keyword evidence="2" id="KW-1185">Reference proteome</keyword>
<accession>A0ABD6EPE7</accession>
<comment type="caution">
    <text evidence="1">The sequence shown here is derived from an EMBL/GenBank/DDBJ whole genome shotgun (WGS) entry which is preliminary data.</text>
</comment>
<reference evidence="1 2" key="1">
    <citation type="submission" date="2024-08" db="EMBL/GenBank/DDBJ databases">
        <title>Gnathostoma spinigerum genome.</title>
        <authorList>
            <person name="Gonzalez-Bertolin B."/>
            <person name="Monzon S."/>
            <person name="Zaballos A."/>
            <person name="Jimenez P."/>
            <person name="Dekumyoy P."/>
            <person name="Varona S."/>
            <person name="Cuesta I."/>
            <person name="Sumanam S."/>
            <person name="Adisakwattana P."/>
            <person name="Gasser R.B."/>
            <person name="Hernandez-Gonzalez A."/>
            <person name="Young N.D."/>
            <person name="Perteguer M.J."/>
        </authorList>
    </citation>
    <scope>NUCLEOTIDE SEQUENCE [LARGE SCALE GENOMIC DNA]</scope>
    <source>
        <strain evidence="1">AL3</strain>
        <tissue evidence="1">Liver</tissue>
    </source>
</reference>
<organism evidence="1 2">
    <name type="scientific">Gnathostoma spinigerum</name>
    <dbReference type="NCBI Taxonomy" id="75299"/>
    <lineage>
        <taxon>Eukaryota</taxon>
        <taxon>Metazoa</taxon>
        <taxon>Ecdysozoa</taxon>
        <taxon>Nematoda</taxon>
        <taxon>Chromadorea</taxon>
        <taxon>Rhabditida</taxon>
        <taxon>Spirurina</taxon>
        <taxon>Gnathostomatomorpha</taxon>
        <taxon>Gnathostomatoidea</taxon>
        <taxon>Gnathostomatidae</taxon>
        <taxon>Gnathostoma</taxon>
    </lineage>
</organism>
<dbReference type="AlphaFoldDB" id="A0ABD6EPE7"/>
<evidence type="ECO:0000313" key="1">
    <source>
        <dbReference type="EMBL" id="MFH4979301.1"/>
    </source>
</evidence>
<sequence length="92" mass="10687">MIQPKLITIRILKSLITRFPHDLILRNVRLIRVEEGPPARKLQELENGYEQEKIVIDALRMCCQSEGKGVIFDGAVLTGKYEEQLHDTSRWQ</sequence>
<proteinExistence type="predicted"/>